<dbReference type="KEGG" id="ela:UCREL1_5241"/>
<organism evidence="4 5">
    <name type="scientific">Eutypa lata (strain UCR-EL1)</name>
    <name type="common">Grapevine dieback disease fungus</name>
    <name type="synonym">Eutypa armeniacae</name>
    <dbReference type="NCBI Taxonomy" id="1287681"/>
    <lineage>
        <taxon>Eukaryota</taxon>
        <taxon>Fungi</taxon>
        <taxon>Dikarya</taxon>
        <taxon>Ascomycota</taxon>
        <taxon>Pezizomycotina</taxon>
        <taxon>Sordariomycetes</taxon>
        <taxon>Xylariomycetidae</taxon>
        <taxon>Xylariales</taxon>
        <taxon>Diatrypaceae</taxon>
        <taxon>Eutypa</taxon>
    </lineage>
</organism>
<dbReference type="InterPro" id="IPR045518">
    <property type="entry name" value="2EXR"/>
</dbReference>
<dbReference type="PANTHER" id="PTHR35910:SF6">
    <property type="entry name" value="2EXR DOMAIN-CONTAINING PROTEIN"/>
    <property type="match status" value="1"/>
</dbReference>
<dbReference type="AlphaFoldDB" id="M7STD2"/>
<dbReference type="EMBL" id="KB706360">
    <property type="protein sequence ID" value="EMR67758.1"/>
    <property type="molecule type" value="Genomic_DNA"/>
</dbReference>
<dbReference type="OrthoDB" id="3561261at2759"/>
<feature type="domain" description="2EXR" evidence="3">
    <location>
        <begin position="107"/>
        <end position="193"/>
    </location>
</feature>
<reference evidence="5" key="1">
    <citation type="journal article" date="2013" name="Genome Announc.">
        <title>Draft genome sequence of the grapevine dieback fungus Eutypa lata UCR-EL1.</title>
        <authorList>
            <person name="Blanco-Ulate B."/>
            <person name="Rolshausen P.E."/>
            <person name="Cantu D."/>
        </authorList>
    </citation>
    <scope>NUCLEOTIDE SEQUENCE [LARGE SCALE GENOMIC DNA]</scope>
    <source>
        <strain evidence="5">UCR-EL1</strain>
    </source>
</reference>
<feature type="chain" id="PRO_5004084954" description="2EXR domain-containing protein" evidence="2">
    <location>
        <begin position="18"/>
        <end position="209"/>
    </location>
</feature>
<dbReference type="HOGENOM" id="CLU_1315414_0_0_1"/>
<name>M7STD2_EUTLA</name>
<sequence length="209" mass="22856">MKLVALAILTIASLAAAAPTPGDPFTDAPPPNAIDCGAGDYKGFIDCYNTLAADCQKYNLGAICYLMNERTCGQGGSTLSTTMSAQERRQQNEDAAANASNPKAKGFSDLPLELREIIWRYALPGPRVFDALTYVSAGLETQLLERGHLKMPLAHACFESRRVVKEAGYVLAFRDASQPDDPGVWYHPKRDVIERTIWAPGDIRHQDVE</sequence>
<evidence type="ECO:0000256" key="1">
    <source>
        <dbReference type="SAM" id="MobiDB-lite"/>
    </source>
</evidence>
<dbReference type="Proteomes" id="UP000012174">
    <property type="component" value="Unassembled WGS sequence"/>
</dbReference>
<protein>
    <recommendedName>
        <fullName evidence="3">2EXR domain-containing protein</fullName>
    </recommendedName>
</protein>
<keyword evidence="2" id="KW-0732">Signal</keyword>
<evidence type="ECO:0000313" key="5">
    <source>
        <dbReference type="Proteomes" id="UP000012174"/>
    </source>
</evidence>
<gene>
    <name evidence="4" type="ORF">UCREL1_5241</name>
</gene>
<evidence type="ECO:0000256" key="2">
    <source>
        <dbReference type="SAM" id="SignalP"/>
    </source>
</evidence>
<proteinExistence type="predicted"/>
<dbReference type="Pfam" id="PF20150">
    <property type="entry name" value="2EXR"/>
    <property type="match status" value="1"/>
</dbReference>
<evidence type="ECO:0000259" key="3">
    <source>
        <dbReference type="Pfam" id="PF20150"/>
    </source>
</evidence>
<feature type="region of interest" description="Disordered" evidence="1">
    <location>
        <begin position="77"/>
        <end position="102"/>
    </location>
</feature>
<dbReference type="PANTHER" id="PTHR35910">
    <property type="entry name" value="2EXR DOMAIN-CONTAINING PROTEIN"/>
    <property type="match status" value="1"/>
</dbReference>
<feature type="signal peptide" evidence="2">
    <location>
        <begin position="1"/>
        <end position="17"/>
    </location>
</feature>
<accession>M7STD2</accession>
<evidence type="ECO:0000313" key="4">
    <source>
        <dbReference type="EMBL" id="EMR67758.1"/>
    </source>
</evidence>
<keyword evidence="5" id="KW-1185">Reference proteome</keyword>